<keyword evidence="3" id="KW-0560">Oxidoreductase</keyword>
<sequence>MENRVLIIGAGTVGLLMAQNLKKLGIPYAVFEQDASIDARPRDWSFGVYWAQSPLKECLPEGVDEKFLAENAQVDNLTPSADLVLPQYNTETGELIKNIPTPYSMRLQRRKFLRILSQGIDIRYGKRLAEVKTGSTVVATFEDGTKEEGKLLIGCDGAHSRIRKFLLGPEQAAMRQLPLLCNAALTSLPKETALALRKVHPRSIGTIDPSGRCGWMSVHDCSDPDPGKWIFTMLVTWPEAADAESKLRETGVLNTSSRPDIVRDLKEKTAGFAEPFKSFFQAIPDDAPAWHNRLSDWPTEKWDNRDGTVTLTGDAAHPMTFHRGQGLNNAINDAYSMKRALQDHHLSDSDSFSEALKVYEEDVCERGRKAVLSSAENSIMLHDWKQITKSAVFKYGIEPSAEDAKLGVKES</sequence>
<dbReference type="SUPFAM" id="SSF51905">
    <property type="entry name" value="FAD/NAD(P)-binding domain"/>
    <property type="match status" value="1"/>
</dbReference>
<comment type="caution">
    <text evidence="6">The sequence shown here is derived from an EMBL/GenBank/DDBJ whole genome shotgun (WGS) entry which is preliminary data.</text>
</comment>
<evidence type="ECO:0000313" key="6">
    <source>
        <dbReference type="EMBL" id="KAF5361511.1"/>
    </source>
</evidence>
<dbReference type="Gene3D" id="3.50.50.60">
    <property type="entry name" value="FAD/NAD(P)-binding domain"/>
    <property type="match status" value="1"/>
</dbReference>
<dbReference type="GO" id="GO:0004497">
    <property type="term" value="F:monooxygenase activity"/>
    <property type="evidence" value="ECO:0007669"/>
    <property type="project" value="UniProtKB-KW"/>
</dbReference>
<dbReference type="EMBL" id="JAACJM010000040">
    <property type="protein sequence ID" value="KAF5361511.1"/>
    <property type="molecule type" value="Genomic_DNA"/>
</dbReference>
<evidence type="ECO:0000256" key="4">
    <source>
        <dbReference type="ARBA" id="ARBA00023033"/>
    </source>
</evidence>
<evidence type="ECO:0000313" key="7">
    <source>
        <dbReference type="Proteomes" id="UP000559256"/>
    </source>
</evidence>
<keyword evidence="4" id="KW-0503">Monooxygenase</keyword>
<gene>
    <name evidence="6" type="ORF">D9758_006216</name>
</gene>
<protein>
    <recommendedName>
        <fullName evidence="5">FAD-binding domain-containing protein</fullName>
    </recommendedName>
</protein>
<accession>A0A8H5GAY5</accession>
<evidence type="ECO:0000256" key="1">
    <source>
        <dbReference type="ARBA" id="ARBA00022630"/>
    </source>
</evidence>
<feature type="domain" description="FAD-binding" evidence="5">
    <location>
        <begin position="4"/>
        <end position="370"/>
    </location>
</feature>
<organism evidence="6 7">
    <name type="scientific">Tetrapyrgos nigripes</name>
    <dbReference type="NCBI Taxonomy" id="182062"/>
    <lineage>
        <taxon>Eukaryota</taxon>
        <taxon>Fungi</taxon>
        <taxon>Dikarya</taxon>
        <taxon>Basidiomycota</taxon>
        <taxon>Agaricomycotina</taxon>
        <taxon>Agaricomycetes</taxon>
        <taxon>Agaricomycetidae</taxon>
        <taxon>Agaricales</taxon>
        <taxon>Marasmiineae</taxon>
        <taxon>Marasmiaceae</taxon>
        <taxon>Tetrapyrgos</taxon>
    </lineage>
</organism>
<dbReference type="Pfam" id="PF01494">
    <property type="entry name" value="FAD_binding_3"/>
    <property type="match status" value="1"/>
</dbReference>
<dbReference type="PANTHER" id="PTHR47178:SF3">
    <property type="entry name" value="FAD-BINDING DOMAIN-CONTAINING PROTEIN"/>
    <property type="match status" value="1"/>
</dbReference>
<name>A0A8H5GAY5_9AGAR</name>
<proteinExistence type="predicted"/>
<dbReference type="PANTHER" id="PTHR47178">
    <property type="entry name" value="MONOOXYGENASE, FAD-BINDING"/>
    <property type="match status" value="1"/>
</dbReference>
<dbReference type="AlphaFoldDB" id="A0A8H5GAY5"/>
<dbReference type="Proteomes" id="UP000559256">
    <property type="component" value="Unassembled WGS sequence"/>
</dbReference>
<evidence type="ECO:0000256" key="3">
    <source>
        <dbReference type="ARBA" id="ARBA00023002"/>
    </source>
</evidence>
<reference evidence="6 7" key="1">
    <citation type="journal article" date="2020" name="ISME J.">
        <title>Uncovering the hidden diversity of litter-decomposition mechanisms in mushroom-forming fungi.</title>
        <authorList>
            <person name="Floudas D."/>
            <person name="Bentzer J."/>
            <person name="Ahren D."/>
            <person name="Johansson T."/>
            <person name="Persson P."/>
            <person name="Tunlid A."/>
        </authorList>
    </citation>
    <scope>NUCLEOTIDE SEQUENCE [LARGE SCALE GENOMIC DNA]</scope>
    <source>
        <strain evidence="6 7">CBS 291.85</strain>
    </source>
</reference>
<keyword evidence="2" id="KW-0274">FAD</keyword>
<dbReference type="GO" id="GO:0071949">
    <property type="term" value="F:FAD binding"/>
    <property type="evidence" value="ECO:0007669"/>
    <property type="project" value="InterPro"/>
</dbReference>
<dbReference type="PRINTS" id="PR00420">
    <property type="entry name" value="RNGMNOXGNASE"/>
</dbReference>
<keyword evidence="1" id="KW-0285">Flavoprotein</keyword>
<dbReference type="InterPro" id="IPR036188">
    <property type="entry name" value="FAD/NAD-bd_sf"/>
</dbReference>
<keyword evidence="7" id="KW-1185">Reference proteome</keyword>
<evidence type="ECO:0000259" key="5">
    <source>
        <dbReference type="Pfam" id="PF01494"/>
    </source>
</evidence>
<dbReference type="OrthoDB" id="655030at2759"/>
<evidence type="ECO:0000256" key="2">
    <source>
        <dbReference type="ARBA" id="ARBA00022827"/>
    </source>
</evidence>
<dbReference type="InterPro" id="IPR002938">
    <property type="entry name" value="FAD-bd"/>
</dbReference>